<evidence type="ECO:0000313" key="5">
    <source>
        <dbReference type="EMBL" id="PMC63212.1"/>
    </source>
</evidence>
<proteinExistence type="predicted"/>
<dbReference type="STRING" id="1725.WU86_12090"/>
<dbReference type="Pfam" id="PF08501">
    <property type="entry name" value="Shikimate_dh_N"/>
    <property type="match status" value="1"/>
</dbReference>
<dbReference type="Pfam" id="PF18317">
    <property type="entry name" value="SDH_C"/>
    <property type="match status" value="1"/>
</dbReference>
<dbReference type="EMBL" id="PNHF01000002">
    <property type="protein sequence ID" value="PMC63212.1"/>
    <property type="molecule type" value="Genomic_DNA"/>
</dbReference>
<keyword evidence="2" id="KW-0057">Aromatic amino acid biosynthesis</keyword>
<dbReference type="GO" id="GO:0004764">
    <property type="term" value="F:shikimate 3-dehydrogenase (NADP+) activity"/>
    <property type="evidence" value="ECO:0007669"/>
    <property type="project" value="InterPro"/>
</dbReference>
<evidence type="ECO:0000256" key="2">
    <source>
        <dbReference type="ARBA" id="ARBA00023141"/>
    </source>
</evidence>
<dbReference type="InterPro" id="IPR036291">
    <property type="entry name" value="NAD(P)-bd_dom_sf"/>
</dbReference>
<dbReference type="RefSeq" id="WP_102211940.1">
    <property type="nucleotide sequence ID" value="NZ_PNHF01000002.1"/>
</dbReference>
<dbReference type="CDD" id="cd01065">
    <property type="entry name" value="NAD_bind_Shikimate_DH"/>
    <property type="match status" value="1"/>
</dbReference>
<dbReference type="GO" id="GO:0009423">
    <property type="term" value="P:chorismate biosynthetic process"/>
    <property type="evidence" value="ECO:0007669"/>
    <property type="project" value="TreeGrafter"/>
</dbReference>
<accession>A0A2N6T1M3</accession>
<dbReference type="GO" id="GO:0050661">
    <property type="term" value="F:NADP binding"/>
    <property type="evidence" value="ECO:0007669"/>
    <property type="project" value="TreeGrafter"/>
</dbReference>
<comment type="pathway">
    <text evidence="1">Metabolic intermediate biosynthesis; chorismate biosynthesis; chorismate from D-erythrose 4-phosphate and phosphoenolpyruvate: step 4/7.</text>
</comment>
<dbReference type="NCBIfam" id="TIGR01809">
    <property type="entry name" value="Shik-DH-AROM"/>
    <property type="match status" value="1"/>
</dbReference>
<keyword evidence="2" id="KW-0028">Amino-acid biosynthesis</keyword>
<dbReference type="AlphaFoldDB" id="A0A2N6T1M3"/>
<reference evidence="5 6" key="1">
    <citation type="submission" date="2017-09" db="EMBL/GenBank/DDBJ databases">
        <title>Bacterial strain isolated from the female urinary microbiota.</title>
        <authorList>
            <person name="Thomas-White K."/>
            <person name="Kumar N."/>
            <person name="Forster S."/>
            <person name="Putonti C."/>
            <person name="Lawley T."/>
            <person name="Wolfe A.J."/>
        </authorList>
    </citation>
    <scope>NUCLEOTIDE SEQUENCE [LARGE SCALE GENOMIC DNA]</scope>
    <source>
        <strain evidence="5 6">UMB0908</strain>
    </source>
</reference>
<name>A0A2N6T1M3_9CORY</name>
<dbReference type="PANTHER" id="PTHR21089:SF1">
    <property type="entry name" value="BIFUNCTIONAL 3-DEHYDROQUINATE DEHYDRATASE_SHIKIMATE DEHYDROGENASE, CHLOROPLASTIC"/>
    <property type="match status" value="1"/>
</dbReference>
<dbReference type="GO" id="GO:0019632">
    <property type="term" value="P:shikimate metabolic process"/>
    <property type="evidence" value="ECO:0007669"/>
    <property type="project" value="TreeGrafter"/>
</dbReference>
<dbReference type="InterPro" id="IPR010110">
    <property type="entry name" value="Shikimate_DH_AroM-type"/>
</dbReference>
<dbReference type="GO" id="GO:0009073">
    <property type="term" value="P:aromatic amino acid family biosynthetic process"/>
    <property type="evidence" value="ECO:0007669"/>
    <property type="project" value="UniProtKB-KW"/>
</dbReference>
<protein>
    <submittedName>
        <fullName evidence="5">Shikimate dehydrogenase</fullName>
    </submittedName>
</protein>
<gene>
    <name evidence="5" type="ORF">CJ204_01740</name>
</gene>
<evidence type="ECO:0000313" key="6">
    <source>
        <dbReference type="Proteomes" id="UP000235363"/>
    </source>
</evidence>
<dbReference type="SUPFAM" id="SSF53223">
    <property type="entry name" value="Aminoacid dehydrogenase-like, N-terminal domain"/>
    <property type="match status" value="1"/>
</dbReference>
<sequence length="274" mass="28555">MSPAIAHRAAVLGDPVEHSRSPILHNAGYAALGLEDWEYGRFRCAAEDLPGMVGGADASYGGFSVTMPGKFAALDFADEATDRARAIGSANTLVRVDDGWRADNTDCDGVTGALRELGAHRLPDGRAVLVGAGGTARPALWALAKAGVRHVSAVARSERVYALEPLAAQLGVGFTWVPFTAPNLADVAGAADVLVSTVPSDALEGYAGPLARAPRILDVIYDPWPTPLVQAAERNGHAALGGLTMLLHQALGQFEQFTGRPAPEAAMREALFPG</sequence>
<dbReference type="InterPro" id="IPR022893">
    <property type="entry name" value="Shikimate_DH_fam"/>
</dbReference>
<dbReference type="GO" id="GO:0005829">
    <property type="term" value="C:cytosol"/>
    <property type="evidence" value="ECO:0007669"/>
    <property type="project" value="TreeGrafter"/>
</dbReference>
<feature type="domain" description="SDH C-terminal" evidence="4">
    <location>
        <begin position="242"/>
        <end position="271"/>
    </location>
</feature>
<feature type="domain" description="Shikimate dehydrogenase substrate binding N-terminal" evidence="3">
    <location>
        <begin position="11"/>
        <end position="93"/>
    </location>
</feature>
<organism evidence="5 6">
    <name type="scientific">Corynebacterium xerosis</name>
    <dbReference type="NCBI Taxonomy" id="1725"/>
    <lineage>
        <taxon>Bacteria</taxon>
        <taxon>Bacillati</taxon>
        <taxon>Actinomycetota</taxon>
        <taxon>Actinomycetes</taxon>
        <taxon>Mycobacteriales</taxon>
        <taxon>Corynebacteriaceae</taxon>
        <taxon>Corynebacterium</taxon>
    </lineage>
</organism>
<dbReference type="InterPro" id="IPR013708">
    <property type="entry name" value="Shikimate_DH-bd_N"/>
</dbReference>
<evidence type="ECO:0000256" key="1">
    <source>
        <dbReference type="ARBA" id="ARBA00004871"/>
    </source>
</evidence>
<dbReference type="Proteomes" id="UP000235363">
    <property type="component" value="Unassembled WGS sequence"/>
</dbReference>
<dbReference type="Gene3D" id="3.40.50.10860">
    <property type="entry name" value="Leucine Dehydrogenase, chain A, domain 1"/>
    <property type="match status" value="1"/>
</dbReference>
<evidence type="ECO:0000259" key="4">
    <source>
        <dbReference type="Pfam" id="PF18317"/>
    </source>
</evidence>
<dbReference type="Gene3D" id="3.40.50.720">
    <property type="entry name" value="NAD(P)-binding Rossmann-like Domain"/>
    <property type="match status" value="1"/>
</dbReference>
<evidence type="ECO:0000259" key="3">
    <source>
        <dbReference type="Pfam" id="PF08501"/>
    </source>
</evidence>
<dbReference type="NCBIfam" id="NF001311">
    <property type="entry name" value="PRK00258.1-3"/>
    <property type="match status" value="1"/>
</dbReference>
<dbReference type="SUPFAM" id="SSF51735">
    <property type="entry name" value="NAD(P)-binding Rossmann-fold domains"/>
    <property type="match status" value="1"/>
</dbReference>
<dbReference type="InterPro" id="IPR046346">
    <property type="entry name" value="Aminoacid_DH-like_N_sf"/>
</dbReference>
<dbReference type="InterPro" id="IPR041121">
    <property type="entry name" value="SDH_C"/>
</dbReference>
<comment type="caution">
    <text evidence="5">The sequence shown here is derived from an EMBL/GenBank/DDBJ whole genome shotgun (WGS) entry which is preliminary data.</text>
</comment>
<dbReference type="PANTHER" id="PTHR21089">
    <property type="entry name" value="SHIKIMATE DEHYDROGENASE"/>
    <property type="match status" value="1"/>
</dbReference>